<dbReference type="AlphaFoldDB" id="A0A4R0RP86"/>
<evidence type="ECO:0000313" key="1">
    <source>
        <dbReference type="EMBL" id="TCD68953.1"/>
    </source>
</evidence>
<protein>
    <submittedName>
        <fullName evidence="1">Uncharacterized protein</fullName>
    </submittedName>
</protein>
<dbReference type="Gene3D" id="1.20.1280.50">
    <property type="match status" value="1"/>
</dbReference>
<evidence type="ECO:0000313" key="2">
    <source>
        <dbReference type="Proteomes" id="UP000292702"/>
    </source>
</evidence>
<dbReference type="PANTHER" id="PTHR38926:SF5">
    <property type="entry name" value="F-BOX AND LEUCINE-RICH REPEAT PROTEIN 6"/>
    <property type="match status" value="1"/>
</dbReference>
<name>A0A4R0RP86_9APHY</name>
<accession>A0A4R0RP86</accession>
<comment type="caution">
    <text evidence="1">The sequence shown here is derived from an EMBL/GenBank/DDBJ whole genome shotgun (WGS) entry which is preliminary data.</text>
</comment>
<organism evidence="1 2">
    <name type="scientific">Steccherinum ochraceum</name>
    <dbReference type="NCBI Taxonomy" id="92696"/>
    <lineage>
        <taxon>Eukaryota</taxon>
        <taxon>Fungi</taxon>
        <taxon>Dikarya</taxon>
        <taxon>Basidiomycota</taxon>
        <taxon>Agaricomycotina</taxon>
        <taxon>Agaricomycetes</taxon>
        <taxon>Polyporales</taxon>
        <taxon>Steccherinaceae</taxon>
        <taxon>Steccherinum</taxon>
    </lineage>
</organism>
<dbReference type="PANTHER" id="PTHR38926">
    <property type="entry name" value="F-BOX DOMAIN CONTAINING PROTEIN, EXPRESSED"/>
    <property type="match status" value="1"/>
</dbReference>
<sequence length="1132" mass="125942">MDNNPPYRYPSIGPPSFPTAERFEQAFQSVRSNVIQAVESIISDFKTQIKIELRALFSPISRLPVEVLAEVFRHCRKSSETYHQLSHRMRPGSDWERGRISFQYPWIILTHVCRHWREVALDMPELWAAFHLRDTALDVREAFIARSKSVPLRVDVVGGAGVAFDVSLLQSVSPFLDRIGSLELHVDHKAFVQASSLFPTSLPRLKRLVVRPQSFGPEGEANIPIIFTQCTVPALEVLNVLEYALPKTCIPATLLELYLKMPHPANAFTVSELVHMLGGLPALRHLKLVEVLATDASMYSTDLPPVIKRVELNQLRTLSFVDKRATDGIHFLDHLILPLFAGICLRFADVPLQSSSPAQCAALFGRLKSKIAIASGVDSLCLGDSYITFYCRKNRFPDQLFAEGFSSSSSHSPGPYFALVLPTSDGHDNLTASADYDVLVPLVINVLAVSSSSPFLGIKHILMHGMEAERCSLKPFFARLPDVRTWECFYPDGFKSGVGTVLRDVLGSAYGKPEHLRKIMFMAVDLEEWNRRAPEQDGHDDIPEECSDLVGLFQRLVSRGVRIDKVVLRDCRWVTAEDFAELKKIVPVLCKLQFFIPSLLVIEIYRALTPVEANINANGLVADLYNVSIPLRTLRLANETDTTQPTLTSAFGVPKASSYFKWIPAITHACHYWREVALSTPALWMHLPVDLCTVNMIRAFADRSCVSPLTVDIGMLGHDGDIPSDRLRALQPVIHRIQRMELRLLCGKHRDLFGQESAKADASLLSTLVLHAPRYGEATCQSPLTTFPQHALSSLQRLRVCGYLTDWEPNVFPSTLTHLHIEGPGSAPVHDIITVLANLVALQDLFLKVTMDGAQAIPSSTEVVLPFLTKLAIHESPIQPVLLFLDHLDIPPNANLEIAVLHGDGGSGPDTEASVVKALAFLTSTGASVHRVGIHANDDGLSFYASDEESKANRILKIDQLPEGVPYSSIDLFESITKSLPTQNITHFDLILPNSRMDLLHFVALLRILRHLDQVHTLSANSPPGSPQYNLSDSTLAHILSCRVGENMPLLPKLQKLLLVPLVVNPETGEEEATRYQYFDNSAIEGLHKALEGRRQDGYGLKELGLDVMMSIMLKKDVKRFREVSVDNVEFY</sequence>
<proteinExistence type="predicted"/>
<reference evidence="1 2" key="1">
    <citation type="submission" date="2018-11" db="EMBL/GenBank/DDBJ databases">
        <title>Genome assembly of Steccherinum ochraceum LE-BIN_3174, the white-rot fungus of the Steccherinaceae family (The Residual Polyporoid clade, Polyporales, Basidiomycota).</title>
        <authorList>
            <person name="Fedorova T.V."/>
            <person name="Glazunova O.A."/>
            <person name="Landesman E.O."/>
            <person name="Moiseenko K.V."/>
            <person name="Psurtseva N.V."/>
            <person name="Savinova O.S."/>
            <person name="Shakhova N.V."/>
            <person name="Tyazhelova T.V."/>
            <person name="Vasina D.V."/>
        </authorList>
    </citation>
    <scope>NUCLEOTIDE SEQUENCE [LARGE SCALE GENOMIC DNA]</scope>
    <source>
        <strain evidence="1 2">LE-BIN_3174</strain>
    </source>
</reference>
<dbReference type="Proteomes" id="UP000292702">
    <property type="component" value="Unassembled WGS sequence"/>
</dbReference>
<dbReference type="EMBL" id="RWJN01000053">
    <property type="protein sequence ID" value="TCD68953.1"/>
    <property type="molecule type" value="Genomic_DNA"/>
</dbReference>
<gene>
    <name evidence="1" type="ORF">EIP91_009343</name>
</gene>
<keyword evidence="2" id="KW-1185">Reference proteome</keyword>
<dbReference type="OrthoDB" id="3365698at2759"/>